<sequence length="231" mass="26123">MLPHVPSPHDPHLRTMRRMFLAVVTGSFLFLIPWIGYLSTSLPTHREVDQWRLAWVGFDVMLIVALGVTALCAWRRLQIFIPWAIATAALLGCDAWFDIVLDWNTGDLTGSILTAVFAELPLAALLLFVARRMIRLTLIVAWYHAGRSGPVPPLSRLSLLVLTAQEKSARPQDAPEWQEPEKLEQQQEQLQEQQEPPRQGPEREGEDGAGPSGTETEQHDDQRRHPPHRRG</sequence>
<name>A0ABU7P982_9ACTN</name>
<organism evidence="3 4">
    <name type="scientific">Actinacidiphila polyblastidii</name>
    <dbReference type="NCBI Taxonomy" id="3110430"/>
    <lineage>
        <taxon>Bacteria</taxon>
        <taxon>Bacillati</taxon>
        <taxon>Actinomycetota</taxon>
        <taxon>Actinomycetes</taxon>
        <taxon>Kitasatosporales</taxon>
        <taxon>Streptomycetaceae</taxon>
        <taxon>Actinacidiphila</taxon>
    </lineage>
</organism>
<comment type="caution">
    <text evidence="3">The sequence shown here is derived from an EMBL/GenBank/DDBJ whole genome shotgun (WGS) entry which is preliminary data.</text>
</comment>
<protein>
    <submittedName>
        <fullName evidence="3">Uncharacterized protein</fullName>
    </submittedName>
</protein>
<keyword evidence="2" id="KW-0812">Transmembrane</keyword>
<evidence type="ECO:0000256" key="1">
    <source>
        <dbReference type="SAM" id="MobiDB-lite"/>
    </source>
</evidence>
<dbReference type="EMBL" id="JAZEWV010000006">
    <property type="protein sequence ID" value="MEE4542354.1"/>
    <property type="molecule type" value="Genomic_DNA"/>
</dbReference>
<feature type="region of interest" description="Disordered" evidence="1">
    <location>
        <begin position="169"/>
        <end position="231"/>
    </location>
</feature>
<evidence type="ECO:0000256" key="2">
    <source>
        <dbReference type="SAM" id="Phobius"/>
    </source>
</evidence>
<keyword evidence="4" id="KW-1185">Reference proteome</keyword>
<feature type="transmembrane region" description="Helical" evidence="2">
    <location>
        <begin position="109"/>
        <end position="129"/>
    </location>
</feature>
<feature type="transmembrane region" description="Helical" evidence="2">
    <location>
        <begin position="51"/>
        <end position="72"/>
    </location>
</feature>
<reference evidence="3 4" key="1">
    <citation type="submission" date="2023-12" db="EMBL/GenBank/DDBJ databases">
        <title>Streptomyces sp. V4-01.</title>
        <authorList>
            <person name="Somphong A."/>
            <person name="Phongsopitanun W."/>
        </authorList>
    </citation>
    <scope>NUCLEOTIDE SEQUENCE [LARGE SCALE GENOMIC DNA]</scope>
    <source>
        <strain evidence="3 4">V4-01</strain>
    </source>
</reference>
<proteinExistence type="predicted"/>
<dbReference type="Proteomes" id="UP001344658">
    <property type="component" value="Unassembled WGS sequence"/>
</dbReference>
<evidence type="ECO:0000313" key="4">
    <source>
        <dbReference type="Proteomes" id="UP001344658"/>
    </source>
</evidence>
<feature type="compositionally biased region" description="Low complexity" evidence="1">
    <location>
        <begin position="186"/>
        <end position="197"/>
    </location>
</feature>
<feature type="transmembrane region" description="Helical" evidence="2">
    <location>
        <begin position="20"/>
        <end position="39"/>
    </location>
</feature>
<feature type="transmembrane region" description="Helical" evidence="2">
    <location>
        <begin position="79"/>
        <end position="97"/>
    </location>
</feature>
<gene>
    <name evidence="3" type="ORF">V2S66_10315</name>
</gene>
<accession>A0ABU7P982</accession>
<keyword evidence="2" id="KW-0472">Membrane</keyword>
<keyword evidence="2" id="KW-1133">Transmembrane helix</keyword>
<evidence type="ECO:0000313" key="3">
    <source>
        <dbReference type="EMBL" id="MEE4542354.1"/>
    </source>
</evidence>
<dbReference type="RefSeq" id="WP_330794286.1">
    <property type="nucleotide sequence ID" value="NZ_JAZEWV010000006.1"/>
</dbReference>